<feature type="region of interest" description="Disordered" evidence="1">
    <location>
        <begin position="51"/>
        <end position="76"/>
    </location>
</feature>
<dbReference type="Proteomes" id="UP000003751">
    <property type="component" value="Unassembled WGS sequence"/>
</dbReference>
<evidence type="ECO:0000256" key="1">
    <source>
        <dbReference type="SAM" id="MobiDB-lite"/>
    </source>
</evidence>
<dbReference type="PATRIC" id="fig|797209.4.peg.4060"/>
<dbReference type="EMBL" id="AEMG01000029">
    <property type="protein sequence ID" value="EFW90060.1"/>
    <property type="molecule type" value="Genomic_DNA"/>
</dbReference>
<evidence type="ECO:0000313" key="2">
    <source>
        <dbReference type="EMBL" id="EFW90060.1"/>
    </source>
</evidence>
<evidence type="ECO:0000313" key="3">
    <source>
        <dbReference type="Proteomes" id="UP000003751"/>
    </source>
</evidence>
<reference evidence="2 3" key="1">
    <citation type="journal article" date="2014" name="ISME J.">
        <title>Trehalose/2-sulfotrehalose biosynthesis and glycine-betaine uptake are widely spread mechanisms for osmoadaptation in the Halobacteriales.</title>
        <authorList>
            <person name="Youssef N.H."/>
            <person name="Savage-Ashlock K.N."/>
            <person name="McCully A.L."/>
            <person name="Luedtke B."/>
            <person name="Shaw E.I."/>
            <person name="Hoff W.D."/>
            <person name="Elshahed M.S."/>
        </authorList>
    </citation>
    <scope>NUCLEOTIDE SEQUENCE [LARGE SCALE GENOMIC DNA]</scope>
    <source>
        <strain evidence="2 3">DX253</strain>
    </source>
</reference>
<dbReference type="AlphaFoldDB" id="E7QZD9"/>
<accession>E7QZD9</accession>
<proteinExistence type="predicted"/>
<gene>
    <name evidence="2" type="ORF">ZOD2009_20732</name>
</gene>
<comment type="caution">
    <text evidence="2">The sequence shown here is derived from an EMBL/GenBank/DDBJ whole genome shotgun (WGS) entry which is preliminary data.</text>
</comment>
<name>E7QZD9_HALPU</name>
<organism evidence="2 3">
    <name type="scientific">Haladaptatus paucihalophilus DX253</name>
    <dbReference type="NCBI Taxonomy" id="797209"/>
    <lineage>
        <taxon>Archaea</taxon>
        <taxon>Methanobacteriati</taxon>
        <taxon>Methanobacteriota</taxon>
        <taxon>Stenosarchaea group</taxon>
        <taxon>Halobacteria</taxon>
        <taxon>Halobacteriales</taxon>
        <taxon>Haladaptataceae</taxon>
        <taxon>Haladaptatus</taxon>
    </lineage>
</organism>
<sequence length="76" mass="8033">MPLGTVVRFVPFRRDVRSLDSVPVVETCPSSGSIPSRVPTKSETCSYLASNESAHHVSTAEPSELATDIGAASSEK</sequence>
<protein>
    <submittedName>
        <fullName evidence="2">Uncharacterized protein</fullName>
    </submittedName>
</protein>